<dbReference type="InterPro" id="IPR048466">
    <property type="entry name" value="DNA_pol3_delta-like_C"/>
</dbReference>
<dbReference type="CDD" id="cd18138">
    <property type="entry name" value="HLD_clamp_pol_III_delta"/>
    <property type="match status" value="1"/>
</dbReference>
<evidence type="ECO:0000256" key="2">
    <source>
        <dbReference type="ARBA" id="ARBA00017703"/>
    </source>
</evidence>
<accession>A0A2A5CC03</accession>
<evidence type="ECO:0000313" key="13">
    <source>
        <dbReference type="Proteomes" id="UP000228987"/>
    </source>
</evidence>
<evidence type="ECO:0000313" key="12">
    <source>
        <dbReference type="EMBL" id="PCJ40886.1"/>
    </source>
</evidence>
<evidence type="ECO:0000256" key="9">
    <source>
        <dbReference type="NCBIfam" id="TIGR01128"/>
    </source>
</evidence>
<dbReference type="PANTHER" id="PTHR34388">
    <property type="entry name" value="DNA POLYMERASE III SUBUNIT DELTA"/>
    <property type="match status" value="1"/>
</dbReference>
<organism evidence="12 13">
    <name type="scientific">SAR86 cluster bacterium</name>
    <dbReference type="NCBI Taxonomy" id="2030880"/>
    <lineage>
        <taxon>Bacteria</taxon>
        <taxon>Pseudomonadati</taxon>
        <taxon>Pseudomonadota</taxon>
        <taxon>Gammaproteobacteria</taxon>
        <taxon>SAR86 cluster</taxon>
    </lineage>
</organism>
<sequence>MKPQVSKNKVQVKPEQVLSQLNNKIPPVIWVAGDETLLIQESCDEIRKFAQEQGFTEREIYTVQGHFDWNSLLESGNSLSLFAEKKLIELRLHSAKLDDAGKKALHTYLENPSTDNLLLISSPKIEKAATNTKWFKKIENQAFVVVIWPINSQNLAGWVRQRLKRHGLAANEQAIDILCQRTEGNLLATAQEIDKLSILAENKELDASMVARAVADSARFNVFTLIDTALEGNTARALNILYHLKSESEEPLKILNFICRELRSLCKMAMLVEDGQSISAAMQSERIWRNKMGPVSIALNNHDLDTLQAFLNQASLIDQSVKGLNKLNTWDELSRLLLALSNKKLDLSA</sequence>
<dbReference type="PANTHER" id="PTHR34388:SF1">
    <property type="entry name" value="DNA POLYMERASE III SUBUNIT DELTA"/>
    <property type="match status" value="1"/>
</dbReference>
<keyword evidence="4" id="KW-0548">Nucleotidyltransferase</keyword>
<dbReference type="SUPFAM" id="SSF48019">
    <property type="entry name" value="post-AAA+ oligomerization domain-like"/>
    <property type="match status" value="1"/>
</dbReference>
<comment type="caution">
    <text evidence="12">The sequence shown here is derived from an EMBL/GenBank/DDBJ whole genome shotgun (WGS) entry which is preliminary data.</text>
</comment>
<keyword evidence="3" id="KW-0808">Transferase</keyword>
<dbReference type="GO" id="GO:0003887">
    <property type="term" value="F:DNA-directed DNA polymerase activity"/>
    <property type="evidence" value="ECO:0007669"/>
    <property type="project" value="UniProtKB-UniRule"/>
</dbReference>
<dbReference type="InterPro" id="IPR027417">
    <property type="entry name" value="P-loop_NTPase"/>
</dbReference>
<dbReference type="InterPro" id="IPR008921">
    <property type="entry name" value="DNA_pol3_clamp-load_cplx_C"/>
</dbReference>
<evidence type="ECO:0000256" key="3">
    <source>
        <dbReference type="ARBA" id="ARBA00022679"/>
    </source>
</evidence>
<dbReference type="GO" id="GO:0006261">
    <property type="term" value="P:DNA-templated DNA replication"/>
    <property type="evidence" value="ECO:0007669"/>
    <property type="project" value="TreeGrafter"/>
</dbReference>
<feature type="domain" description="DNA polymerase III delta subunit-like C-terminal" evidence="11">
    <location>
        <begin position="221"/>
        <end position="322"/>
    </location>
</feature>
<evidence type="ECO:0000259" key="11">
    <source>
        <dbReference type="Pfam" id="PF21694"/>
    </source>
</evidence>
<dbReference type="Pfam" id="PF21694">
    <property type="entry name" value="DNA_pol3_delta_C"/>
    <property type="match status" value="1"/>
</dbReference>
<evidence type="ECO:0000259" key="10">
    <source>
        <dbReference type="Pfam" id="PF06144"/>
    </source>
</evidence>
<name>A0A2A5CC03_9GAMM</name>
<dbReference type="EMBL" id="NVWI01000007">
    <property type="protein sequence ID" value="PCJ40886.1"/>
    <property type="molecule type" value="Genomic_DNA"/>
</dbReference>
<dbReference type="Pfam" id="PF06144">
    <property type="entry name" value="DNA_pol3_delta"/>
    <property type="match status" value="1"/>
</dbReference>
<gene>
    <name evidence="12" type="ORF">COA71_09805</name>
</gene>
<dbReference type="GO" id="GO:0003677">
    <property type="term" value="F:DNA binding"/>
    <property type="evidence" value="ECO:0007669"/>
    <property type="project" value="InterPro"/>
</dbReference>
<dbReference type="Proteomes" id="UP000228987">
    <property type="component" value="Unassembled WGS sequence"/>
</dbReference>
<dbReference type="SUPFAM" id="SSF52540">
    <property type="entry name" value="P-loop containing nucleoside triphosphate hydrolases"/>
    <property type="match status" value="1"/>
</dbReference>
<comment type="similarity">
    <text evidence="7">Belongs to the DNA polymerase HolA subunit family.</text>
</comment>
<dbReference type="NCBIfam" id="TIGR01128">
    <property type="entry name" value="holA"/>
    <property type="match status" value="1"/>
</dbReference>
<dbReference type="EC" id="2.7.7.7" evidence="1 9"/>
<evidence type="ECO:0000256" key="7">
    <source>
        <dbReference type="ARBA" id="ARBA00034754"/>
    </source>
</evidence>
<keyword evidence="6" id="KW-0239">DNA-directed DNA polymerase</keyword>
<evidence type="ECO:0000256" key="1">
    <source>
        <dbReference type="ARBA" id="ARBA00012417"/>
    </source>
</evidence>
<keyword evidence="5" id="KW-0235">DNA replication</keyword>
<dbReference type="Gene3D" id="3.40.50.300">
    <property type="entry name" value="P-loop containing nucleotide triphosphate hydrolases"/>
    <property type="match status" value="1"/>
</dbReference>
<evidence type="ECO:0000256" key="5">
    <source>
        <dbReference type="ARBA" id="ARBA00022705"/>
    </source>
</evidence>
<evidence type="ECO:0000256" key="6">
    <source>
        <dbReference type="ARBA" id="ARBA00022932"/>
    </source>
</evidence>
<comment type="catalytic activity">
    <reaction evidence="8">
        <text>DNA(n) + a 2'-deoxyribonucleoside 5'-triphosphate = DNA(n+1) + diphosphate</text>
        <dbReference type="Rhea" id="RHEA:22508"/>
        <dbReference type="Rhea" id="RHEA-COMP:17339"/>
        <dbReference type="Rhea" id="RHEA-COMP:17340"/>
        <dbReference type="ChEBI" id="CHEBI:33019"/>
        <dbReference type="ChEBI" id="CHEBI:61560"/>
        <dbReference type="ChEBI" id="CHEBI:173112"/>
        <dbReference type="EC" id="2.7.7.7"/>
    </reaction>
</comment>
<proteinExistence type="inferred from homology"/>
<evidence type="ECO:0000256" key="8">
    <source>
        <dbReference type="ARBA" id="ARBA00049244"/>
    </source>
</evidence>
<evidence type="ECO:0000256" key="4">
    <source>
        <dbReference type="ARBA" id="ARBA00022695"/>
    </source>
</evidence>
<dbReference type="InterPro" id="IPR010372">
    <property type="entry name" value="DNA_pol3_delta_N"/>
</dbReference>
<dbReference type="AlphaFoldDB" id="A0A2A5CC03"/>
<dbReference type="Gene3D" id="1.10.8.60">
    <property type="match status" value="1"/>
</dbReference>
<protein>
    <recommendedName>
        <fullName evidence="2 9">DNA polymerase III subunit delta</fullName>
        <ecNumber evidence="1 9">2.7.7.7</ecNumber>
    </recommendedName>
</protein>
<reference evidence="13" key="1">
    <citation type="submission" date="2017-08" db="EMBL/GenBank/DDBJ databases">
        <title>A dynamic microbial community with high functional redundancy inhabits the cold, oxic subseafloor aquifer.</title>
        <authorList>
            <person name="Tully B.J."/>
            <person name="Wheat C.G."/>
            <person name="Glazer B.T."/>
            <person name="Huber J.A."/>
        </authorList>
    </citation>
    <scope>NUCLEOTIDE SEQUENCE [LARGE SCALE GENOMIC DNA]</scope>
</reference>
<dbReference type="GO" id="GO:0009360">
    <property type="term" value="C:DNA polymerase III complex"/>
    <property type="evidence" value="ECO:0007669"/>
    <property type="project" value="UniProtKB-UniRule"/>
</dbReference>
<dbReference type="Gene3D" id="1.20.272.10">
    <property type="match status" value="1"/>
</dbReference>
<dbReference type="InterPro" id="IPR005790">
    <property type="entry name" value="DNA_polIII_delta"/>
</dbReference>
<feature type="domain" description="DNA polymerase III delta N-terminal" evidence="10">
    <location>
        <begin position="32"/>
        <end position="145"/>
    </location>
</feature>